<dbReference type="InterPro" id="IPR047718">
    <property type="entry name" value="RsbA-like_anti_sig"/>
</dbReference>
<dbReference type="Gene3D" id="3.30.565.10">
    <property type="entry name" value="Histidine kinase-like ATPase, C-terminal domain"/>
    <property type="match status" value="1"/>
</dbReference>
<reference evidence="4 5" key="1">
    <citation type="submission" date="2020-08" db="EMBL/GenBank/DDBJ databases">
        <title>Genomic Encyclopedia of Type Strains, Phase III (KMG-III): the genomes of soil and plant-associated and newly described type strains.</title>
        <authorList>
            <person name="Whitman W."/>
        </authorList>
    </citation>
    <scope>NUCLEOTIDE SEQUENCE [LARGE SCALE GENOMIC DNA]</scope>
    <source>
        <strain evidence="4 5">CECT 8960</strain>
    </source>
</reference>
<gene>
    <name evidence="4" type="ORF">FHR82_008573</name>
</gene>
<dbReference type="InterPro" id="IPR050267">
    <property type="entry name" value="Anti-sigma-factor_SerPK"/>
</dbReference>
<keyword evidence="1" id="KW-0418">Kinase</keyword>
<name>A0A7W7QET1_9PSEU</name>
<evidence type="ECO:0000259" key="3">
    <source>
        <dbReference type="Pfam" id="PF14417"/>
    </source>
</evidence>
<dbReference type="InterPro" id="IPR025847">
    <property type="entry name" value="MEDS_domain"/>
</dbReference>
<evidence type="ECO:0000259" key="2">
    <source>
        <dbReference type="Pfam" id="PF13581"/>
    </source>
</evidence>
<dbReference type="PANTHER" id="PTHR35526">
    <property type="entry name" value="ANTI-SIGMA-F FACTOR RSBW-RELATED"/>
    <property type="match status" value="1"/>
</dbReference>
<evidence type="ECO:0000313" key="5">
    <source>
        <dbReference type="Proteomes" id="UP000520767"/>
    </source>
</evidence>
<dbReference type="Proteomes" id="UP000520767">
    <property type="component" value="Unassembled WGS sequence"/>
</dbReference>
<dbReference type="RefSeq" id="WP_184816300.1">
    <property type="nucleotide sequence ID" value="NZ_JACHJQ010000012.1"/>
</dbReference>
<feature type="domain" description="Histidine kinase/HSP90-like ATPase" evidence="2">
    <location>
        <begin position="207"/>
        <end position="318"/>
    </location>
</feature>
<sequence length="323" mass="34089">MSTTVDEASESPKSSESSADPFVHPALFYRGEAEYLAGTVPFVLDGLAAGEPVAVAVPAGNLALLRAELGADAERVRLLDMGEAGRNPGRIIPGVLRAFADAHRGTPVRIIGEPIWPSRSELEYPACAQHEALINLAFTGRDVTILCPYDADRLTSDVLADAEATHPVVIDTTGHRNSPAYAPDRVVATYNQPLPEPAVPVEAVEAAAATDIPKARRLAGARAAGAGLPASRVADVELAVTELLTNSLDHGGGTGTLHIWLDGGRFVCEVRDRGTLADPLAGRRPARPGHPRGRGLLLVNQIADLVRLHTDSGGTVIRTYFHI</sequence>
<feature type="domain" description="MEDS" evidence="3">
    <location>
        <begin position="24"/>
        <end position="167"/>
    </location>
</feature>
<comment type="caution">
    <text evidence="4">The sequence shown here is derived from an EMBL/GenBank/DDBJ whole genome shotgun (WGS) entry which is preliminary data.</text>
</comment>
<keyword evidence="1" id="KW-0808">Transferase</keyword>
<evidence type="ECO:0000256" key="1">
    <source>
        <dbReference type="ARBA" id="ARBA00022527"/>
    </source>
</evidence>
<organism evidence="4 5">
    <name type="scientific">Actinophytocola algeriensis</name>
    <dbReference type="NCBI Taxonomy" id="1768010"/>
    <lineage>
        <taxon>Bacteria</taxon>
        <taxon>Bacillati</taxon>
        <taxon>Actinomycetota</taxon>
        <taxon>Actinomycetes</taxon>
        <taxon>Pseudonocardiales</taxon>
        <taxon>Pseudonocardiaceae</taxon>
    </lineage>
</organism>
<protein>
    <submittedName>
        <fullName evidence="4">Anti-sigma regulatory factor (Ser/Thr protein kinase)</fullName>
    </submittedName>
</protein>
<dbReference type="AlphaFoldDB" id="A0A7W7QET1"/>
<dbReference type="CDD" id="cd16936">
    <property type="entry name" value="HATPase_RsbW-like"/>
    <property type="match status" value="1"/>
</dbReference>
<dbReference type="PANTHER" id="PTHR35526:SF3">
    <property type="entry name" value="ANTI-SIGMA-F FACTOR RSBW"/>
    <property type="match status" value="1"/>
</dbReference>
<keyword evidence="1" id="KW-0723">Serine/threonine-protein kinase</keyword>
<accession>A0A7W7QET1</accession>
<keyword evidence="5" id="KW-1185">Reference proteome</keyword>
<dbReference type="GO" id="GO:0004674">
    <property type="term" value="F:protein serine/threonine kinase activity"/>
    <property type="evidence" value="ECO:0007669"/>
    <property type="project" value="UniProtKB-KW"/>
</dbReference>
<dbReference type="InterPro" id="IPR036890">
    <property type="entry name" value="HATPase_C_sf"/>
</dbReference>
<evidence type="ECO:0000313" key="4">
    <source>
        <dbReference type="EMBL" id="MBB4912302.1"/>
    </source>
</evidence>
<proteinExistence type="predicted"/>
<dbReference type="InterPro" id="IPR003594">
    <property type="entry name" value="HATPase_dom"/>
</dbReference>
<dbReference type="EMBL" id="JACHJQ010000012">
    <property type="protein sequence ID" value="MBB4912302.1"/>
    <property type="molecule type" value="Genomic_DNA"/>
</dbReference>
<dbReference type="NCBIfam" id="NF041045">
    <property type="entry name" value="RsbA_anti_sig"/>
    <property type="match status" value="1"/>
</dbReference>
<dbReference type="Pfam" id="PF14417">
    <property type="entry name" value="MEDS"/>
    <property type="match status" value="1"/>
</dbReference>
<dbReference type="Pfam" id="PF13581">
    <property type="entry name" value="HATPase_c_2"/>
    <property type="match status" value="1"/>
</dbReference>
<dbReference type="SUPFAM" id="SSF55874">
    <property type="entry name" value="ATPase domain of HSP90 chaperone/DNA topoisomerase II/histidine kinase"/>
    <property type="match status" value="1"/>
</dbReference>